<protein>
    <submittedName>
        <fullName evidence="4">N-acetyltransferase</fullName>
    </submittedName>
</protein>
<evidence type="ECO:0000259" key="3">
    <source>
        <dbReference type="PROSITE" id="PS51186"/>
    </source>
</evidence>
<evidence type="ECO:0000313" key="4">
    <source>
        <dbReference type="EMBL" id="GGK19369.1"/>
    </source>
</evidence>
<dbReference type="RefSeq" id="WP_189110613.1">
    <property type="nucleotide sequence ID" value="NZ_BMMV01000023.1"/>
</dbReference>
<keyword evidence="2" id="KW-0012">Acyltransferase</keyword>
<dbReference type="EMBL" id="BMMV01000023">
    <property type="protein sequence ID" value="GGK19369.1"/>
    <property type="molecule type" value="Genomic_DNA"/>
</dbReference>
<dbReference type="Gene3D" id="3.40.630.30">
    <property type="match status" value="1"/>
</dbReference>
<accession>A0ABQ2EPY5</accession>
<dbReference type="InterPro" id="IPR000182">
    <property type="entry name" value="GNAT_dom"/>
</dbReference>
<keyword evidence="5" id="KW-1185">Reference proteome</keyword>
<dbReference type="Pfam" id="PF00583">
    <property type="entry name" value="Acetyltransf_1"/>
    <property type="match status" value="1"/>
</dbReference>
<dbReference type="InterPro" id="IPR050680">
    <property type="entry name" value="YpeA/RimI_acetyltransf"/>
</dbReference>
<organism evidence="4 5">
    <name type="scientific">Streptomyces camponoticapitis</name>
    <dbReference type="NCBI Taxonomy" id="1616125"/>
    <lineage>
        <taxon>Bacteria</taxon>
        <taxon>Bacillati</taxon>
        <taxon>Actinomycetota</taxon>
        <taxon>Actinomycetes</taxon>
        <taxon>Kitasatosporales</taxon>
        <taxon>Streptomycetaceae</taxon>
        <taxon>Streptomyces</taxon>
    </lineage>
</organism>
<dbReference type="PANTHER" id="PTHR43420:SF44">
    <property type="entry name" value="ACETYLTRANSFERASE YPEA"/>
    <property type="match status" value="1"/>
</dbReference>
<dbReference type="PANTHER" id="PTHR43420">
    <property type="entry name" value="ACETYLTRANSFERASE"/>
    <property type="match status" value="1"/>
</dbReference>
<name>A0ABQ2EPY5_9ACTN</name>
<comment type="caution">
    <text evidence="4">The sequence shown here is derived from an EMBL/GenBank/DDBJ whole genome shotgun (WGS) entry which is preliminary data.</text>
</comment>
<dbReference type="CDD" id="cd04301">
    <property type="entry name" value="NAT_SF"/>
    <property type="match status" value="1"/>
</dbReference>
<gene>
    <name evidence="4" type="ORF">GCM10011583_59010</name>
</gene>
<dbReference type="PROSITE" id="PS51186">
    <property type="entry name" value="GNAT"/>
    <property type="match status" value="1"/>
</dbReference>
<dbReference type="Proteomes" id="UP000660265">
    <property type="component" value="Unassembled WGS sequence"/>
</dbReference>
<evidence type="ECO:0000256" key="1">
    <source>
        <dbReference type="ARBA" id="ARBA00022679"/>
    </source>
</evidence>
<keyword evidence="1" id="KW-0808">Transferase</keyword>
<dbReference type="InterPro" id="IPR016181">
    <property type="entry name" value="Acyl_CoA_acyltransferase"/>
</dbReference>
<sequence length="187" mass="20753">MSRAPVVRTVRADEWATAKEFRLDALRDPAAHVAFLDTYEDAVQRPDSFWRERTEGAAGGTSARQFVAEVADGGWAGSVVVLVERLGATDVLGGRSDCDQAHIVGVYVRPEYRGAGLLKELFDVAAEWAWSLEEPRVERVRLFVDERNGRARAAYRKLGFEPTGAILPVKNDPSAREFELAVPRPRT</sequence>
<dbReference type="SUPFAM" id="SSF55729">
    <property type="entry name" value="Acyl-CoA N-acyltransferases (Nat)"/>
    <property type="match status" value="1"/>
</dbReference>
<proteinExistence type="predicted"/>
<reference evidence="5" key="1">
    <citation type="journal article" date="2019" name="Int. J. Syst. Evol. Microbiol.">
        <title>The Global Catalogue of Microorganisms (GCM) 10K type strain sequencing project: providing services to taxonomists for standard genome sequencing and annotation.</title>
        <authorList>
            <consortium name="The Broad Institute Genomics Platform"/>
            <consortium name="The Broad Institute Genome Sequencing Center for Infectious Disease"/>
            <person name="Wu L."/>
            <person name="Ma J."/>
        </authorList>
    </citation>
    <scope>NUCLEOTIDE SEQUENCE [LARGE SCALE GENOMIC DNA]</scope>
    <source>
        <strain evidence="5">CGMCC 4.7275</strain>
    </source>
</reference>
<feature type="domain" description="N-acetyltransferase" evidence="3">
    <location>
        <begin position="5"/>
        <end position="185"/>
    </location>
</feature>
<evidence type="ECO:0000313" key="5">
    <source>
        <dbReference type="Proteomes" id="UP000660265"/>
    </source>
</evidence>
<evidence type="ECO:0000256" key="2">
    <source>
        <dbReference type="ARBA" id="ARBA00023315"/>
    </source>
</evidence>